<dbReference type="Pfam" id="PF13439">
    <property type="entry name" value="Glyco_transf_4"/>
    <property type="match status" value="1"/>
</dbReference>
<dbReference type="Proteomes" id="UP000607397">
    <property type="component" value="Unassembled WGS sequence"/>
</dbReference>
<keyword evidence="3" id="KW-1185">Reference proteome</keyword>
<dbReference type="InterPro" id="IPR028098">
    <property type="entry name" value="Glyco_trans_4-like_N"/>
</dbReference>
<sequence>MRIAYVCADRGVPIFGCKGCSIHVQEVVRALRQHGHQVTIFAARLGGTAPEDLADVPVQRLPKAPKYDLAQREQVEIAANLDLRLALELGGPFDLVYERYSLWSFSAMVYAQDYQIPGVLEVNAPLLLEQAQYRQLIHTQQAQVIARRVFAAASTLVAVSQDVADYLASFSQTQGRVAVVPNGVNPMRFHPSQSGLQHSLHQPFTVGFVGTMKDWHGLPVLTQAFMQFYRQYSQARLLMVGDGPARPAMQATLEQCGLGEAVTWSGRVPPEQIPAWLAMMDVAVAPYPLLESFYFSPLKVYEYMAAGLPVVASDVGQLRHIIQSEANGLLCAAGDADALTAQLQRLHAQPHLRLRLGQAARKTVLACHSWMQRVAHILELARMGALTARREVS</sequence>
<evidence type="ECO:0000313" key="3">
    <source>
        <dbReference type="Proteomes" id="UP000607397"/>
    </source>
</evidence>
<reference evidence="2" key="1">
    <citation type="submission" date="2019-12" db="EMBL/GenBank/DDBJ databases">
        <title>High-Quality draft genome sequences of three cyanobacteria isolated from the limestone walls of the Old Cathedral of Coimbra.</title>
        <authorList>
            <person name="Tiago I."/>
            <person name="Soares F."/>
            <person name="Portugal A."/>
        </authorList>
    </citation>
    <scope>NUCLEOTIDE SEQUENCE [LARGE SCALE GENOMIC DNA]</scope>
    <source>
        <strain evidence="2">C</strain>
    </source>
</reference>
<dbReference type="GO" id="GO:0016757">
    <property type="term" value="F:glycosyltransferase activity"/>
    <property type="evidence" value="ECO:0007669"/>
    <property type="project" value="TreeGrafter"/>
</dbReference>
<organism evidence="2 3">
    <name type="scientific">Petrachloros mirabilis ULC683</name>
    <dbReference type="NCBI Taxonomy" id="2781853"/>
    <lineage>
        <taxon>Bacteria</taxon>
        <taxon>Bacillati</taxon>
        <taxon>Cyanobacteriota</taxon>
        <taxon>Cyanophyceae</taxon>
        <taxon>Synechococcales</taxon>
        <taxon>Petrachlorosaceae</taxon>
        <taxon>Petrachloros</taxon>
        <taxon>Petrachloros mirabilis</taxon>
    </lineage>
</organism>
<comment type="caution">
    <text evidence="2">The sequence shown here is derived from an EMBL/GenBank/DDBJ whole genome shotgun (WGS) entry which is preliminary data.</text>
</comment>
<dbReference type="PANTHER" id="PTHR45947:SF3">
    <property type="entry name" value="SULFOQUINOVOSYL TRANSFERASE SQD2"/>
    <property type="match status" value="1"/>
</dbReference>
<dbReference type="RefSeq" id="WP_161824738.1">
    <property type="nucleotide sequence ID" value="NZ_WVIC01000011.1"/>
</dbReference>
<evidence type="ECO:0000313" key="2">
    <source>
        <dbReference type="EMBL" id="NCJ06254.1"/>
    </source>
</evidence>
<dbReference type="SUPFAM" id="SSF53756">
    <property type="entry name" value="UDP-Glycosyltransferase/glycogen phosphorylase"/>
    <property type="match status" value="1"/>
</dbReference>
<dbReference type="EMBL" id="WVIC01000011">
    <property type="protein sequence ID" value="NCJ06254.1"/>
    <property type="molecule type" value="Genomic_DNA"/>
</dbReference>
<proteinExistence type="predicted"/>
<accession>A0A8K1ZW63</accession>
<protein>
    <submittedName>
        <fullName evidence="2">Glycosyltransferase</fullName>
    </submittedName>
</protein>
<feature type="domain" description="Glycosyltransferase subfamily 4-like N-terminal" evidence="1">
    <location>
        <begin position="19"/>
        <end position="186"/>
    </location>
</feature>
<dbReference type="Gene3D" id="3.40.50.2000">
    <property type="entry name" value="Glycogen Phosphorylase B"/>
    <property type="match status" value="2"/>
</dbReference>
<evidence type="ECO:0000259" key="1">
    <source>
        <dbReference type="Pfam" id="PF13439"/>
    </source>
</evidence>
<name>A0A8K1ZW63_9CYAN</name>
<dbReference type="InterPro" id="IPR050194">
    <property type="entry name" value="Glycosyltransferase_grp1"/>
</dbReference>
<gene>
    <name evidence="2" type="ORF">GS597_06935</name>
</gene>
<dbReference type="PANTHER" id="PTHR45947">
    <property type="entry name" value="SULFOQUINOVOSYL TRANSFERASE SQD2"/>
    <property type="match status" value="1"/>
</dbReference>
<dbReference type="AlphaFoldDB" id="A0A8K1ZW63"/>
<dbReference type="Pfam" id="PF13692">
    <property type="entry name" value="Glyco_trans_1_4"/>
    <property type="match status" value="1"/>
</dbReference>